<evidence type="ECO:0000256" key="3">
    <source>
        <dbReference type="ARBA" id="ARBA00023237"/>
    </source>
</evidence>
<name>A0ABV3W937_9BURK</name>
<feature type="domain" description="Polypeptide-transport-associated ShlB-type" evidence="6">
    <location>
        <begin position="80"/>
        <end position="156"/>
    </location>
</feature>
<dbReference type="Gene3D" id="2.40.160.50">
    <property type="entry name" value="membrane protein fhac: a member of the omp85/tpsb transporter family"/>
    <property type="match status" value="1"/>
</dbReference>
<dbReference type="Gene3D" id="3.10.20.310">
    <property type="entry name" value="membrane protein fhac"/>
    <property type="match status" value="1"/>
</dbReference>
<evidence type="ECO:0000256" key="4">
    <source>
        <dbReference type="SAM" id="MobiDB-lite"/>
    </source>
</evidence>
<dbReference type="InterPro" id="IPR051544">
    <property type="entry name" value="TPS_OM_transporter"/>
</dbReference>
<reference evidence="7 8" key="1">
    <citation type="submission" date="2024-07" db="EMBL/GenBank/DDBJ databases">
        <title>A survey of Mimosa microsymbionts across Brazilian biomes reveals a high diversity of Paraburkholderia nodulating endemic species, but also that Cupriavidus is common as a symbiont of widespread species.</title>
        <authorList>
            <person name="Rouws L."/>
            <person name="Barauna A."/>
            <person name="Beukes C."/>
            <person name="Rouws J.R.C."/>
            <person name="De Faria S.M."/>
            <person name="Gross E."/>
            <person name="Bueno Dos Reis Junior F."/>
            <person name="Simon M.F."/>
            <person name="Maluk M."/>
            <person name="Odee D.W."/>
            <person name="Kenicer G."/>
            <person name="Young J.P.W."/>
            <person name="Reis V.M."/>
            <person name="Zilli J."/>
            <person name="James E.K."/>
        </authorList>
    </citation>
    <scope>NUCLEOTIDE SEQUENCE [LARGE SCALE GENOMIC DNA]</scope>
    <source>
        <strain evidence="7 8">BR14375</strain>
    </source>
</reference>
<comment type="caution">
    <text evidence="7">The sequence shown here is derived from an EMBL/GenBank/DDBJ whole genome shotgun (WGS) entry which is preliminary data.</text>
</comment>
<sequence>MKIAVQSRPLRRKFSPAWLPLIGVTTWHASTHAYEPTSTGSLLRQNPELTRGADPGLDRPMSGEPAAPPEAASRESQLSFTVNAFDFAGALSDEEQQRVDAFLTPWRGRSVTIAQLHALRDALTAVLYHGGDSLVRVILPPQTVTDGVVRLDIVRGHIESIHIDNTSDVATERLREILQTSRDGPPSLREIQRNARLAEEVPGVDSATPTLSAGSEPGGTMVTVDVTPGDRFYGAAVMDNAGSRQAGWRRFGVTGGVNNMLGLGDQFQATAYLTPRFMQTKTGEDGRTRLGRISYDMLTGSGASRAGIAYSHVDYALGGAFAGLGTGSANVVSVYGVRPVIRSGTVSLDVGANLNFKRSSDEKFNDILRTGERSVVASLRAEGTLLGSIGERRNLVQYSATVSRGTARQNESDYSGSAATLNGRRFDFYKAEPSVAYVQAITPTIRASVQMRGQWASRSPDSSERLGLGGPSAVRAYDQNAAAVDDGIILSIAGSKSFTDLPGASVQLFYDDARGRTRADGPIPGGSVRLQGYGIGASYSGKRVAAQLSYAMRAGHAVAHTARQQTWVTVSTTF</sequence>
<dbReference type="Pfam" id="PF08479">
    <property type="entry name" value="POTRA_2"/>
    <property type="match status" value="1"/>
</dbReference>
<evidence type="ECO:0000256" key="1">
    <source>
        <dbReference type="ARBA" id="ARBA00022452"/>
    </source>
</evidence>
<keyword evidence="3" id="KW-0998">Cell outer membrane</keyword>
<evidence type="ECO:0000256" key="2">
    <source>
        <dbReference type="ARBA" id="ARBA00022692"/>
    </source>
</evidence>
<dbReference type="EMBL" id="JBFPKE010000001">
    <property type="protein sequence ID" value="MEX3749702.1"/>
    <property type="molecule type" value="Genomic_DNA"/>
</dbReference>
<proteinExistence type="predicted"/>
<dbReference type="InterPro" id="IPR005565">
    <property type="entry name" value="Hemolysn_activator_HlyB_C"/>
</dbReference>
<dbReference type="PANTHER" id="PTHR34597:SF1">
    <property type="entry name" value="HEME_HEMOPEXIN TRANSPORTER PROTEIN HUXB"/>
    <property type="match status" value="1"/>
</dbReference>
<accession>A0ABV3W937</accession>
<organism evidence="7 8">
    <name type="scientific">Paraburkholderia phenoliruptrix</name>
    <dbReference type="NCBI Taxonomy" id="252970"/>
    <lineage>
        <taxon>Bacteria</taxon>
        <taxon>Pseudomonadati</taxon>
        <taxon>Pseudomonadota</taxon>
        <taxon>Betaproteobacteria</taxon>
        <taxon>Burkholderiales</taxon>
        <taxon>Burkholderiaceae</taxon>
        <taxon>Paraburkholderia</taxon>
    </lineage>
</organism>
<keyword evidence="8" id="KW-1185">Reference proteome</keyword>
<evidence type="ECO:0000313" key="8">
    <source>
        <dbReference type="Proteomes" id="UP001558535"/>
    </source>
</evidence>
<dbReference type="Pfam" id="PF03865">
    <property type="entry name" value="ShlB"/>
    <property type="match status" value="1"/>
</dbReference>
<evidence type="ECO:0000259" key="6">
    <source>
        <dbReference type="Pfam" id="PF08479"/>
    </source>
</evidence>
<gene>
    <name evidence="7" type="ORF">AB3X84_06780</name>
</gene>
<feature type="compositionally biased region" description="Polar residues" evidence="4">
    <location>
        <begin position="36"/>
        <end position="48"/>
    </location>
</feature>
<feature type="region of interest" description="Disordered" evidence="4">
    <location>
        <begin position="36"/>
        <end position="74"/>
    </location>
</feature>
<dbReference type="RefSeq" id="WP_413657205.1">
    <property type="nucleotide sequence ID" value="NZ_CP168530.1"/>
</dbReference>
<keyword evidence="1" id="KW-0472">Membrane</keyword>
<dbReference type="Proteomes" id="UP001558535">
    <property type="component" value="Unassembled WGS sequence"/>
</dbReference>
<evidence type="ECO:0000313" key="7">
    <source>
        <dbReference type="EMBL" id="MEX3749702.1"/>
    </source>
</evidence>
<dbReference type="PANTHER" id="PTHR34597">
    <property type="entry name" value="SLR1661 PROTEIN"/>
    <property type="match status" value="1"/>
</dbReference>
<dbReference type="InterPro" id="IPR013686">
    <property type="entry name" value="Polypept-transport_assoc_ShlB"/>
</dbReference>
<protein>
    <submittedName>
        <fullName evidence="7">ShlB/FhaC/HecB family hemolysin secretion/activation protein</fullName>
    </submittedName>
</protein>
<feature type="domain" description="Haemolysin activator HlyB C-terminal" evidence="5">
    <location>
        <begin position="218"/>
        <end position="491"/>
    </location>
</feature>
<keyword evidence="2" id="KW-0812">Transmembrane</keyword>
<keyword evidence="1" id="KW-1134">Transmembrane beta strand</keyword>
<evidence type="ECO:0000259" key="5">
    <source>
        <dbReference type="Pfam" id="PF03865"/>
    </source>
</evidence>
<feature type="region of interest" description="Disordered" evidence="4">
    <location>
        <begin position="200"/>
        <end position="220"/>
    </location>
</feature>